<dbReference type="AlphaFoldDB" id="A0A099CSC5"/>
<keyword evidence="1" id="KW-0812">Transmembrane</keyword>
<feature type="transmembrane region" description="Helical" evidence="1">
    <location>
        <begin position="6"/>
        <end position="26"/>
    </location>
</feature>
<dbReference type="Proteomes" id="UP000560000">
    <property type="component" value="Unassembled WGS sequence"/>
</dbReference>
<dbReference type="RefSeq" id="WP_043104150.1">
    <property type="nucleotide sequence ID" value="NZ_JACHET010000001.1"/>
</dbReference>
<evidence type="ECO:0000313" key="5">
    <source>
        <dbReference type="Proteomes" id="UP000560000"/>
    </source>
</evidence>
<proteinExistence type="predicted"/>
<feature type="transmembrane region" description="Helical" evidence="1">
    <location>
        <begin position="47"/>
        <end position="65"/>
    </location>
</feature>
<accession>A0A099CSC5</accession>
<dbReference type="EMBL" id="JACHET010000001">
    <property type="protein sequence ID" value="MBB6185098.1"/>
    <property type="molecule type" value="Genomic_DNA"/>
</dbReference>
<gene>
    <name evidence="3" type="ORF">HNQ86_002443</name>
    <name evidence="2" type="ORF">LF63_0114035</name>
</gene>
<keyword evidence="1" id="KW-1133">Transmembrane helix</keyword>
<comment type="caution">
    <text evidence="2">The sequence shown here is derived from an EMBL/GenBank/DDBJ whole genome shotgun (WGS) entry which is preliminary data.</text>
</comment>
<dbReference type="Pfam" id="PF11137">
    <property type="entry name" value="DUF2909"/>
    <property type="match status" value="1"/>
</dbReference>
<dbReference type="HOGENOM" id="CLU_162755_0_1_6"/>
<evidence type="ECO:0000256" key="1">
    <source>
        <dbReference type="SAM" id="Phobius"/>
    </source>
</evidence>
<dbReference type="EMBL" id="JROI01000016">
    <property type="protein sequence ID" value="KGI76684.1"/>
    <property type="molecule type" value="Genomic_DNA"/>
</dbReference>
<evidence type="ECO:0000313" key="2">
    <source>
        <dbReference type="EMBL" id="KGI76684.1"/>
    </source>
</evidence>
<reference evidence="3 5" key="2">
    <citation type="submission" date="2020-08" db="EMBL/GenBank/DDBJ databases">
        <title>Genomic Encyclopedia of Type Strains, Phase IV (KMG-IV): sequencing the most valuable type-strain genomes for metagenomic binning, comparative biology and taxonomic classification.</title>
        <authorList>
            <person name="Goeker M."/>
        </authorList>
    </citation>
    <scope>NUCLEOTIDE SEQUENCE [LARGE SCALE GENOMIC DNA]</scope>
    <source>
        <strain evidence="3 5">DSM 107085</strain>
    </source>
</reference>
<organism evidence="2 4">
    <name type="scientific">Oleiagrimonas soli</name>
    <dbReference type="NCBI Taxonomy" id="1543381"/>
    <lineage>
        <taxon>Bacteria</taxon>
        <taxon>Pseudomonadati</taxon>
        <taxon>Pseudomonadota</taxon>
        <taxon>Gammaproteobacteria</taxon>
        <taxon>Lysobacterales</taxon>
        <taxon>Rhodanobacteraceae</taxon>
        <taxon>Oleiagrimonas</taxon>
    </lineage>
</organism>
<keyword evidence="1" id="KW-0472">Membrane</keyword>
<protein>
    <submittedName>
        <fullName evidence="3">Cytochrome bd-type quinol oxidase subunit 2</fullName>
    </submittedName>
</protein>
<evidence type="ECO:0000313" key="4">
    <source>
        <dbReference type="Proteomes" id="UP000029708"/>
    </source>
</evidence>
<dbReference type="NCBIfam" id="NF033233">
    <property type="entry name" value="twin_helix"/>
    <property type="match status" value="1"/>
</dbReference>
<dbReference type="STRING" id="1543381.LF63_0114035"/>
<sequence length="71" mass="7867">MESVYKAALVIVLAIVIFNLGQALYFMMKDTGENKRTVWALTRRIGLSLLLILMVIVGIWAGWLHPHGVGG</sequence>
<dbReference type="OrthoDB" id="7066027at2"/>
<dbReference type="Proteomes" id="UP000029708">
    <property type="component" value="Unassembled WGS sequence"/>
</dbReference>
<keyword evidence="4" id="KW-1185">Reference proteome</keyword>
<dbReference type="InterPro" id="IPR021313">
    <property type="entry name" value="DUF2909"/>
</dbReference>
<name>A0A099CSC5_9GAMM</name>
<evidence type="ECO:0000313" key="3">
    <source>
        <dbReference type="EMBL" id="MBB6185098.1"/>
    </source>
</evidence>
<reference evidence="2 4" key="1">
    <citation type="submission" date="2014-09" db="EMBL/GenBank/DDBJ databases">
        <title>Xanthomonadaceae 3.5X direct submission.</title>
        <authorList>
            <person name="Fang T."/>
            <person name="Wang H."/>
        </authorList>
    </citation>
    <scope>NUCLEOTIDE SEQUENCE [LARGE SCALE GENOMIC DNA]</scope>
    <source>
        <strain evidence="2 4">3.5X</strain>
    </source>
</reference>